<keyword evidence="1" id="KW-0812">Transmembrane</keyword>
<evidence type="ECO:0000313" key="3">
    <source>
        <dbReference type="Proteomes" id="UP000274822"/>
    </source>
</evidence>
<evidence type="ECO:0000313" key="2">
    <source>
        <dbReference type="EMBL" id="RUS24072.1"/>
    </source>
</evidence>
<feature type="transmembrane region" description="Helical" evidence="1">
    <location>
        <begin position="133"/>
        <end position="153"/>
    </location>
</feature>
<keyword evidence="1" id="KW-1133">Transmembrane helix</keyword>
<gene>
    <name evidence="2" type="ORF">BC938DRAFT_474176</name>
</gene>
<organism evidence="2 3">
    <name type="scientific">Jimgerdemannia flammicorona</name>
    <dbReference type="NCBI Taxonomy" id="994334"/>
    <lineage>
        <taxon>Eukaryota</taxon>
        <taxon>Fungi</taxon>
        <taxon>Fungi incertae sedis</taxon>
        <taxon>Mucoromycota</taxon>
        <taxon>Mucoromycotina</taxon>
        <taxon>Endogonomycetes</taxon>
        <taxon>Endogonales</taxon>
        <taxon>Endogonaceae</taxon>
        <taxon>Jimgerdemannia</taxon>
    </lineage>
</organism>
<comment type="caution">
    <text evidence="2">The sequence shown here is derived from an EMBL/GenBank/DDBJ whole genome shotgun (WGS) entry which is preliminary data.</text>
</comment>
<dbReference type="AlphaFoldDB" id="A0A433Q2W5"/>
<reference evidence="2 3" key="1">
    <citation type="journal article" date="2018" name="New Phytol.">
        <title>Phylogenomics of Endogonaceae and evolution of mycorrhizas within Mucoromycota.</title>
        <authorList>
            <person name="Chang Y."/>
            <person name="Desiro A."/>
            <person name="Na H."/>
            <person name="Sandor L."/>
            <person name="Lipzen A."/>
            <person name="Clum A."/>
            <person name="Barry K."/>
            <person name="Grigoriev I.V."/>
            <person name="Martin F.M."/>
            <person name="Stajich J.E."/>
            <person name="Smith M.E."/>
            <person name="Bonito G."/>
            <person name="Spatafora J.W."/>
        </authorList>
    </citation>
    <scope>NUCLEOTIDE SEQUENCE [LARGE SCALE GENOMIC DNA]</scope>
    <source>
        <strain evidence="2 3">AD002</strain>
    </source>
</reference>
<dbReference type="EMBL" id="RBNJ01017447">
    <property type="protein sequence ID" value="RUS24072.1"/>
    <property type="molecule type" value="Genomic_DNA"/>
</dbReference>
<keyword evidence="3" id="KW-1185">Reference proteome</keyword>
<accession>A0A433Q2W5</accession>
<proteinExistence type="predicted"/>
<name>A0A433Q2W5_9FUNG</name>
<protein>
    <recommendedName>
        <fullName evidence="4">PB1 domain-containing protein</fullName>
    </recommendedName>
</protein>
<sequence length="158" mass="17826">MEQPPKYNDTPYAIHIDNPSSTRTSIFQFRCKLSAPDFGSESQPLFGPALEWRFVRAPDTMSFDAFLCHLGRKFGYPIGRILCTDPLNHRLKLVIADQEDWDSLRNRIDRNGGNEFEIHCILDTCAEPGGDKSAFACLVSSLIFLAVMCLLWVRAGRG</sequence>
<evidence type="ECO:0000256" key="1">
    <source>
        <dbReference type="SAM" id="Phobius"/>
    </source>
</evidence>
<dbReference type="Proteomes" id="UP000274822">
    <property type="component" value="Unassembled WGS sequence"/>
</dbReference>
<evidence type="ECO:0008006" key="4">
    <source>
        <dbReference type="Google" id="ProtNLM"/>
    </source>
</evidence>
<keyword evidence="1" id="KW-0472">Membrane</keyword>